<dbReference type="AlphaFoldDB" id="A0A1I5MUP3"/>
<dbReference type="OrthoDB" id="7582381at2"/>
<dbReference type="EMBL" id="FOWZ01000002">
    <property type="protein sequence ID" value="SFP13248.1"/>
    <property type="molecule type" value="Genomic_DNA"/>
</dbReference>
<reference evidence="2" key="1">
    <citation type="submission" date="2016-10" db="EMBL/GenBank/DDBJ databases">
        <authorList>
            <person name="Varghese N."/>
            <person name="Submissions S."/>
        </authorList>
    </citation>
    <scope>NUCLEOTIDE SEQUENCE [LARGE SCALE GENOMIC DNA]</scope>
    <source>
        <strain evidence="2">CGMCC 1.7715</strain>
    </source>
</reference>
<name>A0A1I5MUP3_9SPHN</name>
<dbReference type="Proteomes" id="UP000199331">
    <property type="component" value="Unassembled WGS sequence"/>
</dbReference>
<evidence type="ECO:0000313" key="2">
    <source>
        <dbReference type="Proteomes" id="UP000199331"/>
    </source>
</evidence>
<evidence type="ECO:0000313" key="1">
    <source>
        <dbReference type="EMBL" id="SFP13248.1"/>
    </source>
</evidence>
<protein>
    <recommendedName>
        <fullName evidence="3">RiboL-PSP-HEPN domain-containing protein</fullName>
    </recommendedName>
</protein>
<organism evidence="1 2">
    <name type="scientific">Qipengyuania nanhaisediminis</name>
    <dbReference type="NCBI Taxonomy" id="604088"/>
    <lineage>
        <taxon>Bacteria</taxon>
        <taxon>Pseudomonadati</taxon>
        <taxon>Pseudomonadota</taxon>
        <taxon>Alphaproteobacteria</taxon>
        <taxon>Sphingomonadales</taxon>
        <taxon>Erythrobacteraceae</taxon>
        <taxon>Qipengyuania</taxon>
    </lineage>
</organism>
<dbReference type="STRING" id="604088.SAMN04488060_1574"/>
<keyword evidence="2" id="KW-1185">Reference proteome</keyword>
<sequence length="322" mass="36183">MARSSSGRSLERIKREIADQRLRRSSDIRESDKWDAQRRITSLRASLFKFPDENELCRHAIVGGVAALQTYHRGFLADVMEKEAEFRLRGAEMLGEKYFLGDTLRHIGDEQLSAAELIAHAAPANSVNDLMNWLDHIFGASFKDLLANAVHPSVRKNPRGNPPILENVDEVLSALSDIFQKRHILAHEAAVGYEISADAALTALDAIQKWIDATDGVLWQTILINEPYTQLKMNFSASDSLFAARKRLAEAMMRCRDLSDRQQNAALLRNHVAWKNATLEFGEISFGRLDGTMWPAVRAGVLTALFEARSSALEEWSSYLDM</sequence>
<dbReference type="RefSeq" id="WP_143089600.1">
    <property type="nucleotide sequence ID" value="NZ_FOWZ01000002.1"/>
</dbReference>
<evidence type="ECO:0008006" key="3">
    <source>
        <dbReference type="Google" id="ProtNLM"/>
    </source>
</evidence>
<accession>A0A1I5MUP3</accession>
<gene>
    <name evidence="1" type="ORF">SAMN04488060_1574</name>
</gene>
<proteinExistence type="predicted"/>